<comment type="caution">
    <text evidence="2">The sequence shown here is derived from an EMBL/GenBank/DDBJ whole genome shotgun (WGS) entry which is preliminary data.</text>
</comment>
<dbReference type="EMBL" id="JBHUOF010000013">
    <property type="protein sequence ID" value="MFD2799877.1"/>
    <property type="molecule type" value="Genomic_DNA"/>
</dbReference>
<accession>A0ABW5W7V0</accession>
<protein>
    <submittedName>
        <fullName evidence="2">CbtB domain-containing protein</fullName>
    </submittedName>
</protein>
<dbReference type="Pfam" id="PF09489">
    <property type="entry name" value="CbtB"/>
    <property type="match status" value="1"/>
</dbReference>
<gene>
    <name evidence="2" type="ORF">ACFS2C_10780</name>
</gene>
<keyword evidence="1" id="KW-0472">Membrane</keyword>
<evidence type="ECO:0000256" key="1">
    <source>
        <dbReference type="SAM" id="Phobius"/>
    </source>
</evidence>
<organism evidence="2 3">
    <name type="scientific">Prauserella oleivorans</name>
    <dbReference type="NCBI Taxonomy" id="1478153"/>
    <lineage>
        <taxon>Bacteria</taxon>
        <taxon>Bacillati</taxon>
        <taxon>Actinomycetota</taxon>
        <taxon>Actinomycetes</taxon>
        <taxon>Pseudonocardiales</taxon>
        <taxon>Pseudonocardiaceae</taxon>
        <taxon>Prauserella</taxon>
    </lineage>
</organism>
<evidence type="ECO:0000313" key="3">
    <source>
        <dbReference type="Proteomes" id="UP001597478"/>
    </source>
</evidence>
<reference evidence="3" key="1">
    <citation type="journal article" date="2019" name="Int. J. Syst. Evol. Microbiol.">
        <title>The Global Catalogue of Microorganisms (GCM) 10K type strain sequencing project: providing services to taxonomists for standard genome sequencing and annotation.</title>
        <authorList>
            <consortium name="The Broad Institute Genomics Platform"/>
            <consortium name="The Broad Institute Genome Sequencing Center for Infectious Disease"/>
            <person name="Wu L."/>
            <person name="Ma J."/>
        </authorList>
    </citation>
    <scope>NUCLEOTIDE SEQUENCE [LARGE SCALE GENOMIC DNA]</scope>
    <source>
        <strain evidence="3">IBRC-M 10906</strain>
    </source>
</reference>
<dbReference type="InterPro" id="IPR012667">
    <property type="entry name" value="CbtB_put"/>
</dbReference>
<keyword evidence="1" id="KW-1133">Transmembrane helix</keyword>
<evidence type="ECO:0000313" key="2">
    <source>
        <dbReference type="EMBL" id="MFD2799877.1"/>
    </source>
</evidence>
<keyword evidence="1" id="KW-0812">Transmembrane</keyword>
<keyword evidence="3" id="KW-1185">Reference proteome</keyword>
<dbReference type="RefSeq" id="WP_377384661.1">
    <property type="nucleotide sequence ID" value="NZ_JBHSAN010000004.1"/>
</dbReference>
<dbReference type="Proteomes" id="UP001597478">
    <property type="component" value="Unassembled WGS sequence"/>
</dbReference>
<proteinExistence type="predicted"/>
<name>A0ABW5W7V0_9PSEU</name>
<sequence length="72" mass="7971">MSQASVTAVPNPRQIRIPLREILPWAIFASVLAVLILFFVSTEAGAVELFATDGFVHEFVHDGRHLLAFPCH</sequence>
<feature type="transmembrane region" description="Helical" evidence="1">
    <location>
        <begin position="22"/>
        <end position="40"/>
    </location>
</feature>